<proteinExistence type="predicted"/>
<protein>
    <recommendedName>
        <fullName evidence="1">At4g15545-like C-terminal domain-containing protein</fullName>
    </recommendedName>
</protein>
<dbReference type="EMBL" id="CM026426">
    <property type="protein sequence ID" value="KAG0572982.1"/>
    <property type="molecule type" value="Genomic_DNA"/>
</dbReference>
<dbReference type="InterPro" id="IPR058936">
    <property type="entry name" value="At4g15545-like"/>
</dbReference>
<evidence type="ECO:0000313" key="2">
    <source>
        <dbReference type="EMBL" id="KAG0572982.1"/>
    </source>
</evidence>
<dbReference type="Pfam" id="PF25972">
    <property type="entry name" value="At4g15545_C"/>
    <property type="match status" value="1"/>
</dbReference>
<feature type="domain" description="At4g15545-like C-terminal" evidence="1">
    <location>
        <begin position="81"/>
        <end position="119"/>
    </location>
</feature>
<dbReference type="PANTHER" id="PTHR47383:SF8">
    <property type="entry name" value="OS01G0768300 PROTEIN"/>
    <property type="match status" value="1"/>
</dbReference>
<sequence>MFIPFLKLKSCLIHATKPLIFHYQSKPESAFELLADTKKLRCINMALNITGASSKKSSSLWKSPLGPLIPRDSSWDRARSPRVDGKEFFRQARNRLSYEQFSEFLTNVKELNAHRQTREMYSLTACHPKDFSCNMHTPPHCGDWATPFT</sequence>
<evidence type="ECO:0000313" key="3">
    <source>
        <dbReference type="Proteomes" id="UP000822688"/>
    </source>
</evidence>
<keyword evidence="3" id="KW-1185">Reference proteome</keyword>
<gene>
    <name evidence="2" type="ORF">KC19_VG138800</name>
</gene>
<dbReference type="PANTHER" id="PTHR47383">
    <property type="entry name" value="OS03G0659800 PROTEIN"/>
    <property type="match status" value="1"/>
</dbReference>
<evidence type="ECO:0000259" key="1">
    <source>
        <dbReference type="Pfam" id="PF25972"/>
    </source>
</evidence>
<organism evidence="2 3">
    <name type="scientific">Ceratodon purpureus</name>
    <name type="common">Fire moss</name>
    <name type="synonym">Dicranum purpureum</name>
    <dbReference type="NCBI Taxonomy" id="3225"/>
    <lineage>
        <taxon>Eukaryota</taxon>
        <taxon>Viridiplantae</taxon>
        <taxon>Streptophyta</taxon>
        <taxon>Embryophyta</taxon>
        <taxon>Bryophyta</taxon>
        <taxon>Bryophytina</taxon>
        <taxon>Bryopsida</taxon>
        <taxon>Dicranidae</taxon>
        <taxon>Pseudoditrichales</taxon>
        <taxon>Ditrichaceae</taxon>
        <taxon>Ceratodon</taxon>
    </lineage>
</organism>
<dbReference type="Proteomes" id="UP000822688">
    <property type="component" value="Chromosome V"/>
</dbReference>
<dbReference type="AlphaFoldDB" id="A0A8T0HPZ7"/>
<accession>A0A8T0HPZ7</accession>
<dbReference type="InterPro" id="IPR058935">
    <property type="entry name" value="At4g15545-like_C"/>
</dbReference>
<name>A0A8T0HPZ7_CERPU</name>
<reference evidence="2" key="1">
    <citation type="submission" date="2020-06" db="EMBL/GenBank/DDBJ databases">
        <title>WGS assembly of Ceratodon purpureus strain R40.</title>
        <authorList>
            <person name="Carey S.B."/>
            <person name="Jenkins J."/>
            <person name="Shu S."/>
            <person name="Lovell J.T."/>
            <person name="Sreedasyam A."/>
            <person name="Maumus F."/>
            <person name="Tiley G.P."/>
            <person name="Fernandez-Pozo N."/>
            <person name="Barry K."/>
            <person name="Chen C."/>
            <person name="Wang M."/>
            <person name="Lipzen A."/>
            <person name="Daum C."/>
            <person name="Saski C.A."/>
            <person name="Payton A.C."/>
            <person name="Mcbreen J.C."/>
            <person name="Conrad R.E."/>
            <person name="Kollar L.M."/>
            <person name="Olsson S."/>
            <person name="Huttunen S."/>
            <person name="Landis J.B."/>
            <person name="Wickett N.J."/>
            <person name="Johnson M.G."/>
            <person name="Rensing S.A."/>
            <person name="Grimwood J."/>
            <person name="Schmutz J."/>
            <person name="Mcdaniel S.F."/>
        </authorList>
    </citation>
    <scope>NUCLEOTIDE SEQUENCE</scope>
    <source>
        <strain evidence="2">R40</strain>
    </source>
</reference>
<comment type="caution">
    <text evidence="2">The sequence shown here is derived from an EMBL/GenBank/DDBJ whole genome shotgun (WGS) entry which is preliminary data.</text>
</comment>